<organism evidence="1 2">
    <name type="scientific">Massilia soli</name>
    <dbReference type="NCBI Taxonomy" id="2792854"/>
    <lineage>
        <taxon>Bacteria</taxon>
        <taxon>Pseudomonadati</taxon>
        <taxon>Pseudomonadota</taxon>
        <taxon>Betaproteobacteria</taxon>
        <taxon>Burkholderiales</taxon>
        <taxon>Oxalobacteraceae</taxon>
        <taxon>Telluria group</taxon>
        <taxon>Massilia</taxon>
    </lineage>
</organism>
<keyword evidence="2" id="KW-1185">Reference proteome</keyword>
<dbReference type="Proteomes" id="UP000809349">
    <property type="component" value="Unassembled WGS sequence"/>
</dbReference>
<dbReference type="RefSeq" id="WP_223466365.1">
    <property type="nucleotide sequence ID" value="NZ_JAFBIL020000002.1"/>
</dbReference>
<name>A0ABS7SKG0_9BURK</name>
<evidence type="ECO:0000313" key="1">
    <source>
        <dbReference type="EMBL" id="MBZ2206517.1"/>
    </source>
</evidence>
<comment type="caution">
    <text evidence="1">The sequence shown here is derived from an EMBL/GenBank/DDBJ whole genome shotgun (WGS) entry which is preliminary data.</text>
</comment>
<sequence length="235" mass="25857">MKKAWTMTQHQIDSNGLRAELRALPRGTLLLIAERAIELVTRDQLGALLGDIVQLNVDSTDARSDDAATNVVPSLLDQVRSFHNIAMGGEYYEQVEDNRKGRREQSAGTDAFIAEFDRLMRKCVTSSENTGPNTGDSFAHEVRDCFALLFALLCHIDKGNDDVLAFSDDGSSSDVGVNWGVVMPAYFQCLAKTEASSPGNFARAVNEAISKFSEHDRTRYMDAAHTAANRAHETQ</sequence>
<accession>A0ABS7SKG0</accession>
<evidence type="ECO:0000313" key="2">
    <source>
        <dbReference type="Proteomes" id="UP000809349"/>
    </source>
</evidence>
<dbReference type="EMBL" id="JAFBIL020000002">
    <property type="protein sequence ID" value="MBZ2206517.1"/>
    <property type="molecule type" value="Genomic_DNA"/>
</dbReference>
<gene>
    <name evidence="1" type="ORF">I4X03_004500</name>
</gene>
<protein>
    <submittedName>
        <fullName evidence="1">Uncharacterized protein</fullName>
    </submittedName>
</protein>
<proteinExistence type="predicted"/>
<reference evidence="1 2" key="2">
    <citation type="submission" date="2021-08" db="EMBL/GenBank/DDBJ databases">
        <title>Massilia sp. R798.</title>
        <authorList>
            <person name="Baek J.H."/>
            <person name="Jung H.S."/>
            <person name="Kim K.R."/>
            <person name="Jeon C.O."/>
        </authorList>
    </citation>
    <scope>NUCLEOTIDE SEQUENCE [LARGE SCALE GENOMIC DNA]</scope>
    <source>
        <strain evidence="1 2">R798</strain>
    </source>
</reference>
<reference evidence="1 2" key="1">
    <citation type="submission" date="2021-01" db="EMBL/GenBank/DDBJ databases">
        <authorList>
            <person name="Ruan W."/>
            <person name="Khan S.A."/>
            <person name="Jeon C.O."/>
        </authorList>
    </citation>
    <scope>NUCLEOTIDE SEQUENCE [LARGE SCALE GENOMIC DNA]</scope>
    <source>
        <strain evidence="1 2">R798</strain>
    </source>
</reference>